<gene>
    <name evidence="2" type="ORF">SPARVUS_LOCUS8587413</name>
</gene>
<dbReference type="InterPro" id="IPR036513">
    <property type="entry name" value="STAS_dom_sf"/>
</dbReference>
<keyword evidence="3" id="KW-1185">Reference proteome</keyword>
<dbReference type="Proteomes" id="UP001162483">
    <property type="component" value="Unassembled WGS sequence"/>
</dbReference>
<evidence type="ECO:0000313" key="3">
    <source>
        <dbReference type="Proteomes" id="UP001162483"/>
    </source>
</evidence>
<sequence length="106" mass="11817">MTPVININTIVLDFTPVNFVDSVGVKTLKTIIKEYKEIGVDIILSGCNGLVVQDLTRLNFFDKSIRRDIIFHSIHDAVIQCKFRASSLALTSSEEQVLSSDTPSQF</sequence>
<dbReference type="PROSITE" id="PS50801">
    <property type="entry name" value="STAS"/>
    <property type="match status" value="1"/>
</dbReference>
<dbReference type="EMBL" id="CATNWA010014864">
    <property type="protein sequence ID" value="CAI9576809.1"/>
    <property type="molecule type" value="Genomic_DNA"/>
</dbReference>
<reference evidence="2" key="1">
    <citation type="submission" date="2023-05" db="EMBL/GenBank/DDBJ databases">
        <authorList>
            <person name="Stuckert A."/>
        </authorList>
    </citation>
    <scope>NUCLEOTIDE SEQUENCE</scope>
</reference>
<dbReference type="PANTHER" id="PTHR11814">
    <property type="entry name" value="SULFATE TRANSPORTER"/>
    <property type="match status" value="1"/>
</dbReference>
<feature type="domain" description="STAS" evidence="1">
    <location>
        <begin position="1"/>
        <end position="81"/>
    </location>
</feature>
<accession>A0ABN9DVY4</accession>
<name>A0ABN9DVY4_9NEOB</name>
<dbReference type="Pfam" id="PF01740">
    <property type="entry name" value="STAS"/>
    <property type="match status" value="1"/>
</dbReference>
<comment type="caution">
    <text evidence="2">The sequence shown here is derived from an EMBL/GenBank/DDBJ whole genome shotgun (WGS) entry which is preliminary data.</text>
</comment>
<organism evidence="2 3">
    <name type="scientific">Staurois parvus</name>
    <dbReference type="NCBI Taxonomy" id="386267"/>
    <lineage>
        <taxon>Eukaryota</taxon>
        <taxon>Metazoa</taxon>
        <taxon>Chordata</taxon>
        <taxon>Craniata</taxon>
        <taxon>Vertebrata</taxon>
        <taxon>Euteleostomi</taxon>
        <taxon>Amphibia</taxon>
        <taxon>Batrachia</taxon>
        <taxon>Anura</taxon>
        <taxon>Neobatrachia</taxon>
        <taxon>Ranoidea</taxon>
        <taxon>Ranidae</taxon>
        <taxon>Staurois</taxon>
    </lineage>
</organism>
<dbReference type="InterPro" id="IPR001902">
    <property type="entry name" value="SLC26A/SulP_fam"/>
</dbReference>
<protein>
    <recommendedName>
        <fullName evidence="1">STAS domain-containing protein</fullName>
    </recommendedName>
</protein>
<dbReference type="SUPFAM" id="SSF52091">
    <property type="entry name" value="SpoIIaa-like"/>
    <property type="match status" value="1"/>
</dbReference>
<evidence type="ECO:0000313" key="2">
    <source>
        <dbReference type="EMBL" id="CAI9576809.1"/>
    </source>
</evidence>
<dbReference type="InterPro" id="IPR002645">
    <property type="entry name" value="STAS_dom"/>
</dbReference>
<proteinExistence type="predicted"/>
<dbReference type="CDD" id="cd07042">
    <property type="entry name" value="STAS_SulP_like_sulfate_transporter"/>
    <property type="match status" value="1"/>
</dbReference>
<evidence type="ECO:0000259" key="1">
    <source>
        <dbReference type="PROSITE" id="PS50801"/>
    </source>
</evidence>
<dbReference type="Gene3D" id="3.30.750.24">
    <property type="entry name" value="STAS domain"/>
    <property type="match status" value="1"/>
</dbReference>